<organism evidence="1 3">
    <name type="scientific">Evansella tamaricis</name>
    <dbReference type="NCBI Taxonomy" id="2069301"/>
    <lineage>
        <taxon>Bacteria</taxon>
        <taxon>Bacillati</taxon>
        <taxon>Bacillota</taxon>
        <taxon>Bacilli</taxon>
        <taxon>Bacillales</taxon>
        <taxon>Bacillaceae</taxon>
        <taxon>Evansella</taxon>
    </lineage>
</organism>
<name>A0ABS6JIE4_9BACI</name>
<reference evidence="1 3" key="1">
    <citation type="submission" date="2021-06" db="EMBL/GenBank/DDBJ databases">
        <title>Bacillus sp. RD4P76, an endophyte from a halophyte.</title>
        <authorList>
            <person name="Sun J.-Q."/>
        </authorList>
    </citation>
    <scope>NUCLEOTIDE SEQUENCE [LARGE SCALE GENOMIC DNA]</scope>
    <source>
        <strain evidence="1 3">CGMCC 1.15917</strain>
    </source>
</reference>
<accession>A0ABS6JIE4</accession>
<sequence>MLIYKEVHRLRGEGFSNSAIAKKLKISRNRVIEYGKMTPEEFYLFAISLQSRSKKLDPFREEILGWIKEHPDLSGAQVFDWLEDKLNVTAVTEGTVRNYVNDIREAYHIPKVLSEREFSAVPDLPMGLQIQVDFGQIRLPTTDGKYKRLYFIGFVLAHSRYKYVEWLDRPFRSNDLIRMHENAFRFYGGMSIEI</sequence>
<evidence type="ECO:0000313" key="2">
    <source>
        <dbReference type="EMBL" id="MBU9713443.1"/>
    </source>
</evidence>
<protein>
    <submittedName>
        <fullName evidence="1">IS21 family transposase</fullName>
    </submittedName>
</protein>
<evidence type="ECO:0000313" key="1">
    <source>
        <dbReference type="EMBL" id="MBU9713440.1"/>
    </source>
</evidence>
<feature type="non-terminal residue" evidence="1">
    <location>
        <position position="194"/>
    </location>
</feature>
<keyword evidence="3" id="KW-1185">Reference proteome</keyword>
<dbReference type="EMBL" id="JAHQCS010000137">
    <property type="protein sequence ID" value="MBU9713443.1"/>
    <property type="molecule type" value="Genomic_DNA"/>
</dbReference>
<dbReference type="Proteomes" id="UP000784880">
    <property type="component" value="Unassembled WGS sequence"/>
</dbReference>
<evidence type="ECO:0000313" key="3">
    <source>
        <dbReference type="Proteomes" id="UP000784880"/>
    </source>
</evidence>
<comment type="caution">
    <text evidence="1">The sequence shown here is derived from an EMBL/GenBank/DDBJ whole genome shotgun (WGS) entry which is preliminary data.</text>
</comment>
<dbReference type="EMBL" id="JAHQCS010000136">
    <property type="protein sequence ID" value="MBU9713440.1"/>
    <property type="molecule type" value="Genomic_DNA"/>
</dbReference>
<dbReference type="PANTHER" id="PTHR35004">
    <property type="entry name" value="TRANSPOSASE RV3428C-RELATED"/>
    <property type="match status" value="1"/>
</dbReference>
<gene>
    <name evidence="1" type="ORF">KS419_17060</name>
    <name evidence="2" type="ORF">KS419_17075</name>
</gene>
<proteinExistence type="predicted"/>